<reference evidence="2" key="1">
    <citation type="submission" date="2018-01" db="EMBL/GenBank/DDBJ databases">
        <authorList>
            <person name="Clerissi C."/>
        </authorList>
    </citation>
    <scope>NUCLEOTIDE SEQUENCE</scope>
    <source>
        <strain evidence="2">Cupriavidus taiwanensis LMG 19430</strain>
    </source>
</reference>
<feature type="compositionally biased region" description="Basic residues" evidence="1">
    <location>
        <begin position="88"/>
        <end position="103"/>
    </location>
</feature>
<gene>
    <name evidence="2" type="ORF">CBM2586_B10651</name>
</gene>
<proteinExistence type="predicted"/>
<dbReference type="AlphaFoldDB" id="A0A375CAF2"/>
<evidence type="ECO:0000256" key="1">
    <source>
        <dbReference type="SAM" id="MobiDB-lite"/>
    </source>
</evidence>
<sequence length="103" mass="11639">MARCARPARSMRSTCSDIDCLNPQHPNPSAPTIPHTPRETSYTRRQRHETLAPRRGHRRVFAVYRPRLRAEGLSLQADHDGGDLSAGRPHRCHGAHACRRAQD</sequence>
<accession>A0A375CAF2</accession>
<feature type="region of interest" description="Disordered" evidence="1">
    <location>
        <begin position="80"/>
        <end position="103"/>
    </location>
</feature>
<name>A0A375CAF2_9BURK</name>
<feature type="region of interest" description="Disordered" evidence="1">
    <location>
        <begin position="15"/>
        <end position="52"/>
    </location>
</feature>
<organism evidence="2">
    <name type="scientific">Cupriavidus taiwanensis</name>
    <dbReference type="NCBI Taxonomy" id="164546"/>
    <lineage>
        <taxon>Bacteria</taxon>
        <taxon>Pseudomonadati</taxon>
        <taxon>Pseudomonadota</taxon>
        <taxon>Betaproteobacteria</taxon>
        <taxon>Burkholderiales</taxon>
        <taxon>Burkholderiaceae</taxon>
        <taxon>Cupriavidus</taxon>
    </lineage>
</organism>
<dbReference type="Proteomes" id="UP000257016">
    <property type="component" value="Unassembled WGS sequence"/>
</dbReference>
<feature type="compositionally biased region" description="Basic and acidic residues" evidence="1">
    <location>
        <begin position="36"/>
        <end position="52"/>
    </location>
</feature>
<protein>
    <submittedName>
        <fullName evidence="2">Uncharacterized protein</fullName>
    </submittedName>
</protein>
<comment type="caution">
    <text evidence="2">The sequence shown here is derived from an EMBL/GenBank/DDBJ whole genome shotgun (WGS) entry which is preliminary data.</text>
</comment>
<evidence type="ECO:0000313" key="2">
    <source>
        <dbReference type="EMBL" id="SOY66056.1"/>
    </source>
</evidence>
<dbReference type="EMBL" id="OFSN01000015">
    <property type="protein sequence ID" value="SOY66056.1"/>
    <property type="molecule type" value="Genomic_DNA"/>
</dbReference>